<evidence type="ECO:0000313" key="3">
    <source>
        <dbReference type="Proteomes" id="UP000557717"/>
    </source>
</evidence>
<dbReference type="AlphaFoldDB" id="A0A840V3I2"/>
<proteinExistence type="predicted"/>
<protein>
    <submittedName>
        <fullName evidence="2">Uncharacterized protein</fullName>
    </submittedName>
</protein>
<evidence type="ECO:0000256" key="1">
    <source>
        <dbReference type="SAM" id="MobiDB-lite"/>
    </source>
</evidence>
<organism evidence="2 3">
    <name type="scientific">Haloferula luteola</name>
    <dbReference type="NCBI Taxonomy" id="595692"/>
    <lineage>
        <taxon>Bacteria</taxon>
        <taxon>Pseudomonadati</taxon>
        <taxon>Verrucomicrobiota</taxon>
        <taxon>Verrucomicrobiia</taxon>
        <taxon>Verrucomicrobiales</taxon>
        <taxon>Verrucomicrobiaceae</taxon>
        <taxon>Haloferula</taxon>
    </lineage>
</organism>
<gene>
    <name evidence="2" type="ORF">HNR46_002304</name>
</gene>
<accession>A0A840V3I2</accession>
<name>A0A840V3I2_9BACT</name>
<keyword evidence="3" id="KW-1185">Reference proteome</keyword>
<feature type="region of interest" description="Disordered" evidence="1">
    <location>
        <begin position="29"/>
        <end position="65"/>
    </location>
</feature>
<reference evidence="2 3" key="1">
    <citation type="submission" date="2020-08" db="EMBL/GenBank/DDBJ databases">
        <title>Genomic Encyclopedia of Type Strains, Phase IV (KMG-IV): sequencing the most valuable type-strain genomes for metagenomic binning, comparative biology and taxonomic classification.</title>
        <authorList>
            <person name="Goeker M."/>
        </authorList>
    </citation>
    <scope>NUCLEOTIDE SEQUENCE [LARGE SCALE GENOMIC DNA]</scope>
    <source>
        <strain evidence="2 3">YC6886</strain>
    </source>
</reference>
<dbReference type="EMBL" id="JACHFD010000010">
    <property type="protein sequence ID" value="MBB5352063.1"/>
    <property type="molecule type" value="Genomic_DNA"/>
</dbReference>
<sequence length="106" mass="11737">MSLEVLKLVKTVSQIAPDEAIHPVKVNAPRAAGPKDVEDAVEDAAPRVLPRTTPQSHRATRKKRAEDFPLRIGQAARILAHPEFLRYLTKLVQLEIRAVTILQTAS</sequence>
<comment type="caution">
    <text evidence="2">The sequence shown here is derived from an EMBL/GenBank/DDBJ whole genome shotgun (WGS) entry which is preliminary data.</text>
</comment>
<evidence type="ECO:0000313" key="2">
    <source>
        <dbReference type="EMBL" id="MBB5352063.1"/>
    </source>
</evidence>
<dbReference type="Proteomes" id="UP000557717">
    <property type="component" value="Unassembled WGS sequence"/>
</dbReference>